<evidence type="ECO:0008006" key="3">
    <source>
        <dbReference type="Google" id="ProtNLM"/>
    </source>
</evidence>
<organism evidence="1 2">
    <name type="scientific">Aestuariivirga litoralis</name>
    <dbReference type="NCBI Taxonomy" id="2650924"/>
    <lineage>
        <taxon>Bacteria</taxon>
        <taxon>Pseudomonadati</taxon>
        <taxon>Pseudomonadota</taxon>
        <taxon>Alphaproteobacteria</taxon>
        <taxon>Hyphomicrobiales</taxon>
        <taxon>Aestuariivirgaceae</taxon>
        <taxon>Aestuariivirga</taxon>
    </lineage>
</organism>
<dbReference type="GO" id="GO:0016020">
    <property type="term" value="C:membrane"/>
    <property type="evidence" value="ECO:0007669"/>
    <property type="project" value="InterPro"/>
</dbReference>
<dbReference type="GO" id="GO:0008146">
    <property type="term" value="F:sulfotransferase activity"/>
    <property type="evidence" value="ECO:0007669"/>
    <property type="project" value="InterPro"/>
</dbReference>
<dbReference type="Proteomes" id="UP000248795">
    <property type="component" value="Unassembled WGS sequence"/>
</dbReference>
<evidence type="ECO:0000313" key="1">
    <source>
        <dbReference type="EMBL" id="PZF76281.1"/>
    </source>
</evidence>
<evidence type="ECO:0000313" key="2">
    <source>
        <dbReference type="Proteomes" id="UP000248795"/>
    </source>
</evidence>
<dbReference type="AlphaFoldDB" id="A0A2W2ALM6"/>
<gene>
    <name evidence="1" type="ORF">DK847_13890</name>
</gene>
<sequence>MVVLCFGHGSPVPAEGSGPVISHKHHCIFIHIPKCGGTSIEWVLGHHDVYTGWGAQDHRTLAELEPWRLSRSLSRRGMMESLRQVKRVLRPVATPNPCNSLTVTPEQYRRYYRFSIVRNPWTRAYSWYRNAMRDGRHHEGQEMPGLSFAAYMARHAGRGWLRPQLHWLRDRAGTLDLDFIGRFETLVEDFATVSARLSLGAVTLPHKVAGEGGLPLAEVLDDATDALIRRTYAEEIEIFGYARPV</sequence>
<name>A0A2W2ALM6_9HYPH</name>
<dbReference type="InterPro" id="IPR027417">
    <property type="entry name" value="P-loop_NTPase"/>
</dbReference>
<dbReference type="SUPFAM" id="SSF52540">
    <property type="entry name" value="P-loop containing nucleoside triphosphate hydrolases"/>
    <property type="match status" value="1"/>
</dbReference>
<comment type="caution">
    <text evidence="1">The sequence shown here is derived from an EMBL/GenBank/DDBJ whole genome shotgun (WGS) entry which is preliminary data.</text>
</comment>
<dbReference type="Gene3D" id="3.40.50.300">
    <property type="entry name" value="P-loop containing nucleotide triphosphate hydrolases"/>
    <property type="match status" value="1"/>
</dbReference>
<dbReference type="InterPro" id="IPR005331">
    <property type="entry name" value="Sulfotransferase"/>
</dbReference>
<dbReference type="EMBL" id="QKVK01000006">
    <property type="protein sequence ID" value="PZF76281.1"/>
    <property type="molecule type" value="Genomic_DNA"/>
</dbReference>
<keyword evidence="2" id="KW-1185">Reference proteome</keyword>
<protein>
    <recommendedName>
        <fullName evidence="3">Sulfotransferase family protein</fullName>
    </recommendedName>
</protein>
<dbReference type="Pfam" id="PF03567">
    <property type="entry name" value="Sulfotransfer_2"/>
    <property type="match status" value="1"/>
</dbReference>
<accession>A0A2W2ALM6</accession>
<proteinExistence type="predicted"/>
<reference evidence="2" key="1">
    <citation type="submission" date="2018-06" db="EMBL/GenBank/DDBJ databases">
        <title>Aestuariibacter litoralis strain KCTC 52945T.</title>
        <authorList>
            <person name="Li X."/>
            <person name="Salam N."/>
            <person name="Li J.-L."/>
            <person name="Chen Y.-M."/>
            <person name="Yang Z.-W."/>
            <person name="Zhang L.-Y."/>
            <person name="Han M.-X."/>
            <person name="Xiao M."/>
            <person name="Li W.-J."/>
        </authorList>
    </citation>
    <scope>NUCLEOTIDE SEQUENCE [LARGE SCALE GENOMIC DNA]</scope>
    <source>
        <strain evidence="2">KCTC 52945</strain>
    </source>
</reference>